<gene>
    <name evidence="4" type="ORF">ACFPM7_04750</name>
</gene>
<accession>A0ABW0EJL4</accession>
<protein>
    <recommendedName>
        <fullName evidence="2">Anti-sigma factor antagonist</fullName>
    </recommendedName>
</protein>
<dbReference type="InterPro" id="IPR002645">
    <property type="entry name" value="STAS_dom"/>
</dbReference>
<evidence type="ECO:0000256" key="2">
    <source>
        <dbReference type="RuleBase" id="RU003749"/>
    </source>
</evidence>
<keyword evidence="5" id="KW-1185">Reference proteome</keyword>
<dbReference type="Pfam" id="PF01740">
    <property type="entry name" value="STAS"/>
    <property type="match status" value="1"/>
</dbReference>
<comment type="caution">
    <text evidence="4">The sequence shown here is derived from an EMBL/GenBank/DDBJ whole genome shotgun (WGS) entry which is preliminary data.</text>
</comment>
<dbReference type="Proteomes" id="UP001596157">
    <property type="component" value="Unassembled WGS sequence"/>
</dbReference>
<evidence type="ECO:0000256" key="1">
    <source>
        <dbReference type="ARBA" id="ARBA00009013"/>
    </source>
</evidence>
<dbReference type="RefSeq" id="WP_378244210.1">
    <property type="nucleotide sequence ID" value="NZ_JBHSKF010000002.1"/>
</dbReference>
<evidence type="ECO:0000313" key="5">
    <source>
        <dbReference type="Proteomes" id="UP001596157"/>
    </source>
</evidence>
<proteinExistence type="inferred from homology"/>
<dbReference type="PANTHER" id="PTHR33495">
    <property type="entry name" value="ANTI-SIGMA FACTOR ANTAGONIST TM_1081-RELATED-RELATED"/>
    <property type="match status" value="1"/>
</dbReference>
<dbReference type="NCBIfam" id="TIGR00377">
    <property type="entry name" value="ant_ant_sig"/>
    <property type="match status" value="1"/>
</dbReference>
<organism evidence="4 5">
    <name type="scientific">Actinokineospora guangxiensis</name>
    <dbReference type="NCBI Taxonomy" id="1490288"/>
    <lineage>
        <taxon>Bacteria</taxon>
        <taxon>Bacillati</taxon>
        <taxon>Actinomycetota</taxon>
        <taxon>Actinomycetes</taxon>
        <taxon>Pseudonocardiales</taxon>
        <taxon>Pseudonocardiaceae</taxon>
        <taxon>Actinokineospora</taxon>
    </lineage>
</organism>
<sequence length="107" mass="11653">MRTFDISTTVADEAVHLTLKGELDYTTADELVDEATAHLGRPGLRALRLDCGGITWCDSSGLAAILNLHRACAAQGVALRLENRAQHLDRVLQLTGTFEHLTEPEVD</sequence>
<dbReference type="CDD" id="cd07043">
    <property type="entry name" value="STAS_anti-anti-sigma_factors"/>
    <property type="match status" value="1"/>
</dbReference>
<name>A0ABW0EJL4_9PSEU</name>
<evidence type="ECO:0000259" key="3">
    <source>
        <dbReference type="PROSITE" id="PS50801"/>
    </source>
</evidence>
<dbReference type="InterPro" id="IPR036513">
    <property type="entry name" value="STAS_dom_sf"/>
</dbReference>
<feature type="domain" description="STAS" evidence="3">
    <location>
        <begin position="4"/>
        <end position="107"/>
    </location>
</feature>
<dbReference type="SUPFAM" id="SSF52091">
    <property type="entry name" value="SpoIIaa-like"/>
    <property type="match status" value="1"/>
</dbReference>
<comment type="similarity">
    <text evidence="1 2">Belongs to the anti-sigma-factor antagonist family.</text>
</comment>
<reference evidence="5" key="1">
    <citation type="journal article" date="2019" name="Int. J. Syst. Evol. Microbiol.">
        <title>The Global Catalogue of Microorganisms (GCM) 10K type strain sequencing project: providing services to taxonomists for standard genome sequencing and annotation.</title>
        <authorList>
            <consortium name="The Broad Institute Genomics Platform"/>
            <consortium name="The Broad Institute Genome Sequencing Center for Infectious Disease"/>
            <person name="Wu L."/>
            <person name="Ma J."/>
        </authorList>
    </citation>
    <scope>NUCLEOTIDE SEQUENCE [LARGE SCALE GENOMIC DNA]</scope>
    <source>
        <strain evidence="5">CCUG 59778</strain>
    </source>
</reference>
<dbReference type="EMBL" id="JBHSKF010000002">
    <property type="protein sequence ID" value="MFC5286351.1"/>
    <property type="molecule type" value="Genomic_DNA"/>
</dbReference>
<evidence type="ECO:0000313" key="4">
    <source>
        <dbReference type="EMBL" id="MFC5286351.1"/>
    </source>
</evidence>
<dbReference type="Gene3D" id="3.30.750.24">
    <property type="entry name" value="STAS domain"/>
    <property type="match status" value="1"/>
</dbReference>
<dbReference type="PROSITE" id="PS50801">
    <property type="entry name" value="STAS"/>
    <property type="match status" value="1"/>
</dbReference>
<dbReference type="InterPro" id="IPR003658">
    <property type="entry name" value="Anti-sigma_ant"/>
</dbReference>